<organism evidence="12 13">
    <name type="scientific">Oceanipulchritudo coccoides</name>
    <dbReference type="NCBI Taxonomy" id="2706888"/>
    <lineage>
        <taxon>Bacteria</taxon>
        <taxon>Pseudomonadati</taxon>
        <taxon>Verrucomicrobiota</taxon>
        <taxon>Opitutia</taxon>
        <taxon>Puniceicoccales</taxon>
        <taxon>Oceanipulchritudinaceae</taxon>
        <taxon>Oceanipulchritudo</taxon>
    </lineage>
</organism>
<evidence type="ECO:0000313" key="13">
    <source>
        <dbReference type="Proteomes" id="UP000478417"/>
    </source>
</evidence>
<dbReference type="PANTHER" id="PTHR43660">
    <property type="entry name" value="DIPEPTIDYL CARBOXYPEPTIDASE"/>
    <property type="match status" value="1"/>
</dbReference>
<gene>
    <name evidence="12" type="ORF">G0Q06_02840</name>
</gene>
<comment type="caution">
    <text evidence="12">The sequence shown here is derived from an EMBL/GenBank/DDBJ whole genome shotgun (WGS) entry which is preliminary data.</text>
</comment>
<dbReference type="GO" id="GO:0004222">
    <property type="term" value="F:metalloendopeptidase activity"/>
    <property type="evidence" value="ECO:0007669"/>
    <property type="project" value="UniProtKB-EC"/>
</dbReference>
<reference evidence="12 13" key="1">
    <citation type="submission" date="2020-02" db="EMBL/GenBank/DDBJ databases">
        <title>Albibacoteraceae fam. nov., the first described family within the subdivision 4 Verrucomicrobia.</title>
        <authorList>
            <person name="Xi F."/>
        </authorList>
    </citation>
    <scope>NUCLEOTIDE SEQUENCE [LARGE SCALE GENOMIC DNA]</scope>
    <source>
        <strain evidence="12 13">CK1056</strain>
    </source>
</reference>
<evidence type="ECO:0000256" key="6">
    <source>
        <dbReference type="ARBA" id="ARBA00023049"/>
    </source>
</evidence>
<evidence type="ECO:0000256" key="8">
    <source>
        <dbReference type="ARBA" id="ARBA00026100"/>
    </source>
</evidence>
<dbReference type="Pfam" id="PF01432">
    <property type="entry name" value="Peptidase_M3"/>
    <property type="match status" value="1"/>
</dbReference>
<dbReference type="EC" id="3.4.24.70" evidence="8"/>
<dbReference type="RefSeq" id="WP_163962266.1">
    <property type="nucleotide sequence ID" value="NZ_JAAGNX010000001.1"/>
</dbReference>
<evidence type="ECO:0000256" key="7">
    <source>
        <dbReference type="ARBA" id="ARBA00024603"/>
    </source>
</evidence>
<keyword evidence="4 9" id="KW-0378">Hydrolase</keyword>
<dbReference type="AlphaFoldDB" id="A0A6B2LYZ5"/>
<dbReference type="Gene3D" id="1.10.1370.10">
    <property type="entry name" value="Neurolysin, domain 3"/>
    <property type="match status" value="1"/>
</dbReference>
<evidence type="ECO:0000256" key="3">
    <source>
        <dbReference type="ARBA" id="ARBA00022723"/>
    </source>
</evidence>
<evidence type="ECO:0000256" key="2">
    <source>
        <dbReference type="ARBA" id="ARBA00022670"/>
    </source>
</evidence>
<dbReference type="GO" id="GO:0006508">
    <property type="term" value="P:proteolysis"/>
    <property type="evidence" value="ECO:0007669"/>
    <property type="project" value="UniProtKB-KW"/>
</dbReference>
<dbReference type="EMBL" id="JAAGNX010000001">
    <property type="protein sequence ID" value="NDV61382.1"/>
    <property type="molecule type" value="Genomic_DNA"/>
</dbReference>
<dbReference type="Proteomes" id="UP000478417">
    <property type="component" value="Unassembled WGS sequence"/>
</dbReference>
<dbReference type="PANTHER" id="PTHR43660:SF1">
    <property type="entry name" value="DIPEPTIDYL CARBOXYPEPTIDASE"/>
    <property type="match status" value="1"/>
</dbReference>
<evidence type="ECO:0000313" key="12">
    <source>
        <dbReference type="EMBL" id="NDV61382.1"/>
    </source>
</evidence>
<keyword evidence="6 9" id="KW-0482">Metalloprotease</keyword>
<dbReference type="Gene3D" id="1.10.1370.40">
    <property type="match status" value="1"/>
</dbReference>
<dbReference type="GO" id="GO:0046872">
    <property type="term" value="F:metal ion binding"/>
    <property type="evidence" value="ECO:0007669"/>
    <property type="project" value="UniProtKB-UniRule"/>
</dbReference>
<evidence type="ECO:0000256" key="5">
    <source>
        <dbReference type="ARBA" id="ARBA00022833"/>
    </source>
</evidence>
<feature type="domain" description="Peptidase M3A/M3B catalytic" evidence="10">
    <location>
        <begin position="234"/>
        <end position="686"/>
    </location>
</feature>
<dbReference type="Gene3D" id="3.40.390.10">
    <property type="entry name" value="Collagenase (Catalytic Domain)"/>
    <property type="match status" value="1"/>
</dbReference>
<name>A0A6B2LYZ5_9BACT</name>
<dbReference type="InterPro" id="IPR001567">
    <property type="entry name" value="Pept_M3A_M3B_dom"/>
</dbReference>
<dbReference type="SUPFAM" id="SSF55486">
    <property type="entry name" value="Metalloproteases ('zincins'), catalytic domain"/>
    <property type="match status" value="1"/>
</dbReference>
<comment type="cofactor">
    <cofactor evidence="9">
        <name>Zn(2+)</name>
        <dbReference type="ChEBI" id="CHEBI:29105"/>
    </cofactor>
    <text evidence="9">Binds 1 zinc ion.</text>
</comment>
<keyword evidence="5 9" id="KW-0862">Zinc</keyword>
<comment type="catalytic activity">
    <reaction evidence="7">
        <text>Hydrolysis of oligopeptides, with broad specificity. Gly or Ala commonly occur as P1 or P1' residues, but more distant residues are also important, as is shown by the fact that Z-Gly-Pro-Gly-|-Gly-Pro-Ala is cleaved, but not Z-(Gly)(5).</text>
        <dbReference type="EC" id="3.4.24.70"/>
    </reaction>
</comment>
<evidence type="ECO:0000259" key="10">
    <source>
        <dbReference type="Pfam" id="PF01432"/>
    </source>
</evidence>
<dbReference type="InterPro" id="IPR034005">
    <property type="entry name" value="M3A_DCP"/>
</dbReference>
<dbReference type="InterPro" id="IPR045666">
    <property type="entry name" value="OpdA_N"/>
</dbReference>
<dbReference type="InterPro" id="IPR024077">
    <property type="entry name" value="Neurolysin/TOP_dom2"/>
</dbReference>
<evidence type="ECO:0000256" key="1">
    <source>
        <dbReference type="ARBA" id="ARBA00006040"/>
    </source>
</evidence>
<dbReference type="InterPro" id="IPR045090">
    <property type="entry name" value="Pept_M3A_M3B"/>
</dbReference>
<protein>
    <recommendedName>
        <fullName evidence="8">oligopeptidase A</fullName>
        <ecNumber evidence="8">3.4.24.70</ecNumber>
    </recommendedName>
</protein>
<proteinExistence type="inferred from homology"/>
<evidence type="ECO:0000259" key="11">
    <source>
        <dbReference type="Pfam" id="PF19310"/>
    </source>
</evidence>
<feature type="domain" description="Oligopeptidase A N-terminal" evidence="11">
    <location>
        <begin position="49"/>
        <end position="151"/>
    </location>
</feature>
<evidence type="ECO:0000256" key="9">
    <source>
        <dbReference type="RuleBase" id="RU003435"/>
    </source>
</evidence>
<dbReference type="CDD" id="cd06456">
    <property type="entry name" value="M3A_DCP"/>
    <property type="match status" value="1"/>
</dbReference>
<evidence type="ECO:0000256" key="4">
    <source>
        <dbReference type="ARBA" id="ARBA00022801"/>
    </source>
</evidence>
<dbReference type="Pfam" id="PF19310">
    <property type="entry name" value="TOP_N"/>
    <property type="match status" value="1"/>
</dbReference>
<keyword evidence="13" id="KW-1185">Reference proteome</keyword>
<dbReference type="InterPro" id="IPR024079">
    <property type="entry name" value="MetalloPept_cat_dom_sf"/>
</dbReference>
<keyword evidence="3 9" id="KW-0479">Metal-binding</keyword>
<sequence length="691" mass="78257">MSTTQPFLKKEFAVNWTSLTADHVVPDMEAAIEQGSAALAVIESLKDGEETFANTFLALEVAGEIVSAPWSKVNHLDSVNDHPELRKAHKEVLPKVSAYFSAIPLNQKLYAKLRNFRAGEGFDKLGKVEKRFVEETLKDFEDAGANQDDKTRDRLQAIEATLAKVTKQFSENVLDSTNKYEKIVESVDELKGLPESFIESARLSALSKGQGTEESPKYRFTLQAPSFFPVLRFADSDSLRKELYEASANVANTPEFDNEPLIREIITLRNEKAKLLGRKVFPDWVLSRRMAKSGAQALQFVEDLHKKTLGAFNKENEELMAYKAAKTGGEKGPLHPWEMSYWAEKLRLETYDFDEEILRPYFPVQSVMTGMFALVEKIFGICVEEQTDPKPNTWHESVQLYKVTDASSGRHLGSFYADWFPRETKRGGAWMNGLITGKSSEGGELSPHLGFIAGNLTPPVGDKPALLNHRDVETVFHEFGHLLHHVLSEVKIRSLCGTNVAWDFVELPSQIMENWCWERESLDLFARHYETGEPIPEELFQKMKKARNFGAGGMQMRQLCFAKLDLALHLRFDPEQDKDFDAFVNSEIDEYLPPMSKKYPSMARRFEHLFSSSTGYASGYYSYKWAEVLDADAFTRFTNEGILNQQTGLAFRNEVLARGNSDQPENLFRSFMGRDPDPEALLIRLGLKASA</sequence>
<accession>A0A6B2LYZ5</accession>
<keyword evidence="2 9" id="KW-0645">Protease</keyword>
<dbReference type="FunFam" id="3.40.390.10:FF:000009">
    <property type="entry name" value="Oligopeptidase A"/>
    <property type="match status" value="1"/>
</dbReference>
<comment type="similarity">
    <text evidence="1 9">Belongs to the peptidase M3 family.</text>
</comment>
<dbReference type="GO" id="GO:0005829">
    <property type="term" value="C:cytosol"/>
    <property type="evidence" value="ECO:0007669"/>
    <property type="project" value="UniProtKB-ARBA"/>
</dbReference>